<evidence type="ECO:0000256" key="11">
    <source>
        <dbReference type="RuleBase" id="RU362081"/>
    </source>
</evidence>
<dbReference type="Pfam" id="PF00122">
    <property type="entry name" value="E1-E2_ATPase"/>
    <property type="match status" value="1"/>
</dbReference>
<accession>A0A178MQY6</accession>
<dbReference type="PROSITE" id="PS01047">
    <property type="entry name" value="HMA_1"/>
    <property type="match status" value="1"/>
</dbReference>
<gene>
    <name evidence="13" type="ORF">A6A04_16525</name>
</gene>
<dbReference type="SUPFAM" id="SSF81665">
    <property type="entry name" value="Calcium ATPase, transmembrane domain M"/>
    <property type="match status" value="1"/>
</dbReference>
<dbReference type="InterPro" id="IPR023298">
    <property type="entry name" value="ATPase_P-typ_TM_dom_sf"/>
</dbReference>
<keyword evidence="14" id="KW-1185">Reference proteome</keyword>
<dbReference type="InterPro" id="IPR001757">
    <property type="entry name" value="P_typ_ATPase"/>
</dbReference>
<dbReference type="CDD" id="cd02094">
    <property type="entry name" value="P-type_ATPase_Cu-like"/>
    <property type="match status" value="1"/>
</dbReference>
<evidence type="ECO:0000256" key="4">
    <source>
        <dbReference type="ARBA" id="ARBA00022692"/>
    </source>
</evidence>
<dbReference type="SUPFAM" id="SSF55008">
    <property type="entry name" value="HMA, heavy metal-associated domain"/>
    <property type="match status" value="1"/>
</dbReference>
<proteinExistence type="inferred from homology"/>
<organism evidence="13 14">
    <name type="scientific">Paramagnetospirillum marisnigri</name>
    <dbReference type="NCBI Taxonomy" id="1285242"/>
    <lineage>
        <taxon>Bacteria</taxon>
        <taxon>Pseudomonadati</taxon>
        <taxon>Pseudomonadota</taxon>
        <taxon>Alphaproteobacteria</taxon>
        <taxon>Rhodospirillales</taxon>
        <taxon>Magnetospirillaceae</taxon>
        <taxon>Paramagnetospirillum</taxon>
    </lineage>
</organism>
<dbReference type="Gene3D" id="3.40.50.1000">
    <property type="entry name" value="HAD superfamily/HAD-like"/>
    <property type="match status" value="1"/>
</dbReference>
<dbReference type="GO" id="GO:0005507">
    <property type="term" value="F:copper ion binding"/>
    <property type="evidence" value="ECO:0007669"/>
    <property type="project" value="TreeGrafter"/>
</dbReference>
<reference evidence="13 14" key="1">
    <citation type="submission" date="2016-04" db="EMBL/GenBank/DDBJ databases">
        <title>Draft genome sequence of freshwater magnetotactic bacteria Magnetospirillum marisnigri SP-1 and Magnetospirillum moscoviense BB-1.</title>
        <authorList>
            <person name="Koziaeva V."/>
            <person name="Dziuba M.V."/>
            <person name="Ivanov T.M."/>
            <person name="Kuznetsov B."/>
            <person name="Grouzdev D.S."/>
        </authorList>
    </citation>
    <scope>NUCLEOTIDE SEQUENCE [LARGE SCALE GENOMIC DNA]</scope>
    <source>
        <strain evidence="13 14">SP-1</strain>
    </source>
</reference>
<dbReference type="InterPro" id="IPR008250">
    <property type="entry name" value="ATPase_P-typ_transduc_dom_A_sf"/>
</dbReference>
<dbReference type="Pfam" id="PF00403">
    <property type="entry name" value="HMA"/>
    <property type="match status" value="1"/>
</dbReference>
<evidence type="ECO:0000256" key="5">
    <source>
        <dbReference type="ARBA" id="ARBA00022723"/>
    </source>
</evidence>
<evidence type="ECO:0000256" key="2">
    <source>
        <dbReference type="ARBA" id="ARBA00006024"/>
    </source>
</evidence>
<evidence type="ECO:0000256" key="1">
    <source>
        <dbReference type="ARBA" id="ARBA00004651"/>
    </source>
</evidence>
<comment type="subcellular location">
    <subcellularLocation>
        <location evidence="1">Cell membrane</location>
        <topology evidence="1">Multi-pass membrane protein</topology>
    </subcellularLocation>
</comment>
<dbReference type="InterPro" id="IPR059000">
    <property type="entry name" value="ATPase_P-type_domA"/>
</dbReference>
<evidence type="ECO:0000259" key="12">
    <source>
        <dbReference type="PROSITE" id="PS50846"/>
    </source>
</evidence>
<dbReference type="AlphaFoldDB" id="A0A178MQY6"/>
<keyword evidence="9 11" id="KW-1133">Transmembrane helix</keyword>
<dbReference type="Gene3D" id="2.70.150.10">
    <property type="entry name" value="Calcium-transporting ATPase, cytoplasmic transduction domain A"/>
    <property type="match status" value="1"/>
</dbReference>
<dbReference type="PROSITE" id="PS50846">
    <property type="entry name" value="HMA_2"/>
    <property type="match status" value="1"/>
</dbReference>
<dbReference type="FunFam" id="2.70.150.10:FF:000020">
    <property type="entry name" value="Copper-exporting P-type ATPase A"/>
    <property type="match status" value="1"/>
</dbReference>
<evidence type="ECO:0000256" key="3">
    <source>
        <dbReference type="ARBA" id="ARBA00022475"/>
    </source>
</evidence>
<keyword evidence="8" id="KW-1278">Translocase</keyword>
<name>A0A178MQY6_9PROT</name>
<feature type="transmembrane region" description="Helical" evidence="11">
    <location>
        <begin position="455"/>
        <end position="478"/>
    </location>
</feature>
<dbReference type="Gene3D" id="3.40.1110.10">
    <property type="entry name" value="Calcium-transporting ATPase, cytoplasmic domain N"/>
    <property type="match status" value="1"/>
</dbReference>
<dbReference type="PANTHER" id="PTHR43520:SF8">
    <property type="entry name" value="P-TYPE CU(+) TRANSPORTER"/>
    <property type="match status" value="1"/>
</dbReference>
<dbReference type="Pfam" id="PF00702">
    <property type="entry name" value="Hydrolase"/>
    <property type="match status" value="1"/>
</dbReference>
<keyword evidence="3 11" id="KW-1003">Cell membrane</keyword>
<dbReference type="PRINTS" id="PR00943">
    <property type="entry name" value="CUATPASE"/>
</dbReference>
<evidence type="ECO:0000256" key="7">
    <source>
        <dbReference type="ARBA" id="ARBA00022840"/>
    </source>
</evidence>
<dbReference type="InterPro" id="IPR006121">
    <property type="entry name" value="HMA_dom"/>
</dbReference>
<dbReference type="Gene3D" id="3.30.70.100">
    <property type="match status" value="1"/>
</dbReference>
<dbReference type="InterPro" id="IPR036163">
    <property type="entry name" value="HMA_dom_sf"/>
</dbReference>
<dbReference type="STRING" id="1285242.A6A04_16525"/>
<dbReference type="InterPro" id="IPR023299">
    <property type="entry name" value="ATPase_P-typ_cyto_dom_N"/>
</dbReference>
<dbReference type="PRINTS" id="PR00119">
    <property type="entry name" value="CATATPASE"/>
</dbReference>
<sequence length="803" mass="84252">MEAIQVVHRLRRRVRVLVPALKGETERLCLLEILLRKHAAIREVRVVPALASLAVRFDPRQLPTDTLLRLLDTVAGNLARAPKQPPLPSPVLDGSELAEVSVAVEGMTCASCAALIQMSLNRDPAIRSASVNYATGTATVVGSLDRPALEARVNALGYEARPMDTLSQRRLIVERERQHERDAKRRAISACLLSLPVMVIGMAMPRSRLWHLVEFALTTPVVLGAGRQFFTRAVKLARNRTANMDTLIALGAGSAYGHSVSSMLAGKHHLYFEAAAGIVSFVLLGRWLEERAKGKAGDAIRRLLDLQPPTATVIRGEIEVVVPVDDLVVGDILVVRPGERVPVDGSVVGGRTTLDESMVTGESMPVVKGPGDSVIGGCINGAGSFRMRASAVGQDTVLAGIVRMVDHAQATKLPVQRMADRVSAVFVPGVVAVAGVTFATWLAGGARVSTALGNAVSVLLIACPCALGLATPTAIMAATGQAARRGIYIRNGEALETASGLTVLVFDKTGTVTEGRPVVSHFVSQPDFDANDVLALVAAAEAGSEHHLARSVVDYARSRGIEPQPVDDFSAEIGRGIRARIGRHVVLVGSASYLAEEGVAVQVPSLDGQTPVLAAIDGTFAALFGISDRPRPTSAAAIARLHDLGIRTIMVTGDVAAAAHPIAAEVGIPEVVAQASPARKQEIVAELRAAGESVGMIGDGINDAPALAAADVGFAIGTGTDVAIEAAPVTLVNGDIAKVAEMIELSRKTMRIIRQNLVWAMGYNTIAIPGAALGELSPMVASSAMALSSVSVVTNSLRLQKDR</sequence>
<dbReference type="GO" id="GO:0005886">
    <property type="term" value="C:plasma membrane"/>
    <property type="evidence" value="ECO:0007669"/>
    <property type="project" value="UniProtKB-SubCell"/>
</dbReference>
<dbReference type="GO" id="GO:0043682">
    <property type="term" value="F:P-type divalent copper transporter activity"/>
    <property type="evidence" value="ECO:0007669"/>
    <property type="project" value="TreeGrafter"/>
</dbReference>
<evidence type="ECO:0000313" key="14">
    <source>
        <dbReference type="Proteomes" id="UP000078428"/>
    </source>
</evidence>
<dbReference type="CDD" id="cd00371">
    <property type="entry name" value="HMA"/>
    <property type="match status" value="1"/>
</dbReference>
<comment type="caution">
    <text evidence="13">The sequence shown here is derived from an EMBL/GenBank/DDBJ whole genome shotgun (WGS) entry which is preliminary data.</text>
</comment>
<dbReference type="PROSITE" id="PS00154">
    <property type="entry name" value="ATPASE_E1_E2"/>
    <property type="match status" value="1"/>
</dbReference>
<dbReference type="RefSeq" id="WP_068491694.1">
    <property type="nucleotide sequence ID" value="NZ_LWQT01000047.1"/>
</dbReference>
<dbReference type="Proteomes" id="UP000078428">
    <property type="component" value="Unassembled WGS sequence"/>
</dbReference>
<dbReference type="PANTHER" id="PTHR43520">
    <property type="entry name" value="ATP7, ISOFORM B"/>
    <property type="match status" value="1"/>
</dbReference>
<keyword evidence="5 11" id="KW-0479">Metal-binding</keyword>
<keyword evidence="4 11" id="KW-0812">Transmembrane</keyword>
<dbReference type="SUPFAM" id="SSF56784">
    <property type="entry name" value="HAD-like"/>
    <property type="match status" value="1"/>
</dbReference>
<evidence type="ECO:0000313" key="13">
    <source>
        <dbReference type="EMBL" id="OAN51258.1"/>
    </source>
</evidence>
<dbReference type="InterPro" id="IPR017969">
    <property type="entry name" value="Heavy-metal-associated_CS"/>
</dbReference>
<protein>
    <submittedName>
        <fullName evidence="13">ATPase P</fullName>
    </submittedName>
</protein>
<evidence type="ECO:0000256" key="8">
    <source>
        <dbReference type="ARBA" id="ARBA00022967"/>
    </source>
</evidence>
<dbReference type="GO" id="GO:0055070">
    <property type="term" value="P:copper ion homeostasis"/>
    <property type="evidence" value="ECO:0007669"/>
    <property type="project" value="TreeGrafter"/>
</dbReference>
<dbReference type="GO" id="GO:0060003">
    <property type="term" value="P:copper ion export"/>
    <property type="evidence" value="ECO:0007669"/>
    <property type="project" value="UniProtKB-ARBA"/>
</dbReference>
<feature type="transmembrane region" description="Helical" evidence="11">
    <location>
        <begin position="756"/>
        <end position="773"/>
    </location>
</feature>
<evidence type="ECO:0000256" key="9">
    <source>
        <dbReference type="ARBA" id="ARBA00022989"/>
    </source>
</evidence>
<dbReference type="NCBIfam" id="TIGR01525">
    <property type="entry name" value="ATPase-IB_hvy"/>
    <property type="match status" value="1"/>
</dbReference>
<feature type="domain" description="HMA" evidence="12">
    <location>
        <begin position="98"/>
        <end position="161"/>
    </location>
</feature>
<keyword evidence="7 11" id="KW-0067">ATP-binding</keyword>
<feature type="transmembrane region" description="Helical" evidence="11">
    <location>
        <begin position="187"/>
        <end position="204"/>
    </location>
</feature>
<dbReference type="NCBIfam" id="TIGR01511">
    <property type="entry name" value="ATPase-IB1_Cu"/>
    <property type="match status" value="1"/>
</dbReference>
<dbReference type="InterPro" id="IPR027256">
    <property type="entry name" value="P-typ_ATPase_IB"/>
</dbReference>
<dbReference type="GO" id="GO:0016887">
    <property type="term" value="F:ATP hydrolysis activity"/>
    <property type="evidence" value="ECO:0007669"/>
    <property type="project" value="InterPro"/>
</dbReference>
<dbReference type="NCBIfam" id="TIGR01494">
    <property type="entry name" value="ATPase_P-type"/>
    <property type="match status" value="1"/>
</dbReference>
<feature type="transmembrane region" description="Helical" evidence="11">
    <location>
        <begin position="422"/>
        <end position="443"/>
    </location>
</feature>
<dbReference type="EMBL" id="LWQT01000047">
    <property type="protein sequence ID" value="OAN51258.1"/>
    <property type="molecule type" value="Genomic_DNA"/>
</dbReference>
<dbReference type="GO" id="GO:0005524">
    <property type="term" value="F:ATP binding"/>
    <property type="evidence" value="ECO:0007669"/>
    <property type="project" value="UniProtKB-UniRule"/>
</dbReference>
<feature type="transmembrane region" description="Helical" evidence="11">
    <location>
        <begin position="210"/>
        <end position="230"/>
    </location>
</feature>
<dbReference type="InterPro" id="IPR023214">
    <property type="entry name" value="HAD_sf"/>
</dbReference>
<keyword evidence="6 11" id="KW-0547">Nucleotide-binding</keyword>
<keyword evidence="10 11" id="KW-0472">Membrane</keyword>
<evidence type="ECO:0000256" key="6">
    <source>
        <dbReference type="ARBA" id="ARBA00022741"/>
    </source>
</evidence>
<evidence type="ECO:0000256" key="10">
    <source>
        <dbReference type="ARBA" id="ARBA00023136"/>
    </source>
</evidence>
<dbReference type="OrthoDB" id="9760802at2"/>
<dbReference type="InterPro" id="IPR036412">
    <property type="entry name" value="HAD-like_sf"/>
</dbReference>
<dbReference type="SUPFAM" id="SSF81653">
    <property type="entry name" value="Calcium ATPase, transduction domain A"/>
    <property type="match status" value="1"/>
</dbReference>
<dbReference type="InterPro" id="IPR018303">
    <property type="entry name" value="ATPase_P-typ_P_site"/>
</dbReference>
<comment type="similarity">
    <text evidence="2 11">Belongs to the cation transport ATPase (P-type) (TC 3.A.3) family. Type IB subfamily.</text>
</comment>
<dbReference type="NCBIfam" id="TIGR01512">
    <property type="entry name" value="ATPase-IB2_Cd"/>
    <property type="match status" value="1"/>
</dbReference>